<evidence type="ECO:0000256" key="5">
    <source>
        <dbReference type="HAMAP-Rule" id="MF_00349"/>
    </source>
</evidence>
<dbReference type="GO" id="GO:0005840">
    <property type="term" value="C:ribosome"/>
    <property type="evidence" value="ECO:0007669"/>
    <property type="project" value="UniProtKB-KW"/>
</dbReference>
<dbReference type="GO" id="GO:1990904">
    <property type="term" value="C:ribonucleoprotein complex"/>
    <property type="evidence" value="ECO:0007669"/>
    <property type="project" value="UniProtKB-KW"/>
</dbReference>
<evidence type="ECO:0000256" key="3">
    <source>
        <dbReference type="ARBA" id="ARBA00023274"/>
    </source>
</evidence>
<gene>
    <name evidence="5" type="primary">rpl34e</name>
    <name evidence="7" type="ORF">ENL47_07355</name>
    <name evidence="6" type="ORF">ENM84_02550</name>
</gene>
<keyword evidence="3 5" id="KW-0687">Ribonucleoprotein</keyword>
<keyword evidence="2 5" id="KW-0689">Ribosomal protein</keyword>
<dbReference type="PROSITE" id="PS01145">
    <property type="entry name" value="RIBOSOMAL_L34E"/>
    <property type="match status" value="1"/>
</dbReference>
<name>A0A7C5XPJ6_9CREN</name>
<accession>A0A7C5XPJ6</accession>
<dbReference type="EMBL" id="DRZI01000109">
    <property type="protein sequence ID" value="HHP81525.1"/>
    <property type="molecule type" value="Genomic_DNA"/>
</dbReference>
<reference evidence="6" key="1">
    <citation type="journal article" date="2020" name="mSystems">
        <title>Genome- and Community-Level Interaction Insights into Carbon Utilization and Element Cycling Functions of Hydrothermarchaeota in Hydrothermal Sediment.</title>
        <authorList>
            <person name="Zhou Z."/>
            <person name="Liu Y."/>
            <person name="Xu W."/>
            <person name="Pan J."/>
            <person name="Luo Z.H."/>
            <person name="Li M."/>
        </authorList>
    </citation>
    <scope>NUCLEOTIDE SEQUENCE [LARGE SCALE GENOMIC DNA]</scope>
    <source>
        <strain evidence="7">SpSt-1</strain>
        <strain evidence="6">SpSt-1121</strain>
    </source>
</reference>
<dbReference type="Pfam" id="PF01199">
    <property type="entry name" value="Ribosomal_L34e"/>
    <property type="match status" value="1"/>
</dbReference>
<comment type="similarity">
    <text evidence="1 5">Belongs to the eukaryotic ribosomal protein eL34 family.</text>
</comment>
<dbReference type="InterPro" id="IPR038562">
    <property type="entry name" value="Ribosomal_eL34_C_sf"/>
</dbReference>
<evidence type="ECO:0000313" key="7">
    <source>
        <dbReference type="EMBL" id="HHR96610.1"/>
    </source>
</evidence>
<dbReference type="InterPro" id="IPR018065">
    <property type="entry name" value="Ribosomal_eL34_CS"/>
</dbReference>
<sequence length="89" mass="10275">MVRPLLRSRSYKRIVRKTPSGKTVIHYKKRKNTQMRCAKCGNVLNGVPIKEIDRRRLPKVAKRPERMFGGVLCARCLRDVLKEVVRSAG</sequence>
<proteinExistence type="inferred from homology"/>
<evidence type="ECO:0000313" key="6">
    <source>
        <dbReference type="EMBL" id="HHP81525.1"/>
    </source>
</evidence>
<dbReference type="Gene3D" id="6.20.340.10">
    <property type="match status" value="1"/>
</dbReference>
<dbReference type="InterPro" id="IPR047868">
    <property type="entry name" value="Ribosomal_L34e_arc-type"/>
</dbReference>
<dbReference type="InterPro" id="IPR008195">
    <property type="entry name" value="Ribosomal_eL34"/>
</dbReference>
<dbReference type="GO" id="GO:0003735">
    <property type="term" value="F:structural constituent of ribosome"/>
    <property type="evidence" value="ECO:0007669"/>
    <property type="project" value="InterPro"/>
</dbReference>
<dbReference type="GO" id="GO:0006412">
    <property type="term" value="P:translation"/>
    <property type="evidence" value="ECO:0007669"/>
    <property type="project" value="UniProtKB-UniRule"/>
</dbReference>
<dbReference type="HAMAP" id="MF_00349">
    <property type="entry name" value="Ribosomal_eL34"/>
    <property type="match status" value="1"/>
</dbReference>
<comment type="caution">
    <text evidence="6">The sequence shown here is derived from an EMBL/GenBank/DDBJ whole genome shotgun (WGS) entry which is preliminary data.</text>
</comment>
<evidence type="ECO:0000256" key="1">
    <source>
        <dbReference type="ARBA" id="ARBA00009875"/>
    </source>
</evidence>
<protein>
    <recommendedName>
        <fullName evidence="4 5">Large ribosomal subunit protein eL34</fullName>
    </recommendedName>
</protein>
<organism evidence="6">
    <name type="scientific">Ignisphaera aggregans</name>
    <dbReference type="NCBI Taxonomy" id="334771"/>
    <lineage>
        <taxon>Archaea</taxon>
        <taxon>Thermoproteota</taxon>
        <taxon>Thermoprotei</taxon>
        <taxon>Desulfurococcales</taxon>
        <taxon>Desulfurococcaceae</taxon>
        <taxon>Ignisphaera</taxon>
    </lineage>
</organism>
<dbReference type="EMBL" id="DRUB01000139">
    <property type="protein sequence ID" value="HHR96610.1"/>
    <property type="molecule type" value="Genomic_DNA"/>
</dbReference>
<evidence type="ECO:0000256" key="2">
    <source>
        <dbReference type="ARBA" id="ARBA00022980"/>
    </source>
</evidence>
<dbReference type="PRINTS" id="PR01250">
    <property type="entry name" value="RIBOSOMALL34"/>
</dbReference>
<dbReference type="AlphaFoldDB" id="A0A7C5XPJ6"/>
<dbReference type="NCBIfam" id="NF003143">
    <property type="entry name" value="PRK04059.1"/>
    <property type="match status" value="1"/>
</dbReference>
<evidence type="ECO:0000256" key="4">
    <source>
        <dbReference type="ARBA" id="ARBA00035227"/>
    </source>
</evidence>